<protein>
    <recommendedName>
        <fullName evidence="9">AI-2E family transporter</fullName>
    </recommendedName>
</protein>
<comment type="caution">
    <text evidence="7">The sequence shown here is derived from an EMBL/GenBank/DDBJ whole genome shotgun (WGS) entry which is preliminary data.</text>
</comment>
<dbReference type="STRING" id="1802516.A3A75_04060"/>
<dbReference type="InterPro" id="IPR002549">
    <property type="entry name" value="AI-2E-like"/>
</dbReference>
<feature type="transmembrane region" description="Helical" evidence="6">
    <location>
        <begin position="31"/>
        <end position="49"/>
    </location>
</feature>
<evidence type="ECO:0008006" key="9">
    <source>
        <dbReference type="Google" id="ProtNLM"/>
    </source>
</evidence>
<feature type="transmembrane region" description="Helical" evidence="6">
    <location>
        <begin position="213"/>
        <end position="232"/>
    </location>
</feature>
<dbReference type="GO" id="GO:0016020">
    <property type="term" value="C:membrane"/>
    <property type="evidence" value="ECO:0007669"/>
    <property type="project" value="UniProtKB-SubCell"/>
</dbReference>
<evidence type="ECO:0000256" key="4">
    <source>
        <dbReference type="ARBA" id="ARBA00022989"/>
    </source>
</evidence>
<sequence>MPHKIEVSHKTVIFTALFIIFLWVMYMIRDIILQFFLALLITAILNPLVTKLLKYKIPRAASVFMAYIVLLAVMGFAVAAIVPTLVDQTSSFITNLPRFMENVGVSALVSDQISQQFLTQLGTLPAQAARLTLSLFSNVLGVVAILVLAFYLLTERGKLEDQLGVLLGEKKKEELVQVMNLLESRLGSWAIGQITLMFVVGLATYIGLKLLGIPYSLPLAILAGLFEIVPYIGPIISAIPAVVIGFGLSPVLGIATASLYFLVQQLENYFFVPKIMQRSTGVHPVITLTSLAIGFRLAGIIGILIAVPVYITFQVLSKKFLLKEE</sequence>
<dbReference type="AlphaFoldDB" id="A0A1F8BAJ6"/>
<dbReference type="PANTHER" id="PTHR21716:SF62">
    <property type="entry name" value="TRANSPORT PROTEIN YDBI-RELATED"/>
    <property type="match status" value="1"/>
</dbReference>
<dbReference type="Pfam" id="PF01594">
    <property type="entry name" value="AI-2E_transport"/>
    <property type="match status" value="1"/>
</dbReference>
<dbReference type="Proteomes" id="UP000179018">
    <property type="component" value="Unassembled WGS sequence"/>
</dbReference>
<keyword evidence="5 6" id="KW-0472">Membrane</keyword>
<accession>A0A1F8BAJ6</accession>
<evidence type="ECO:0000256" key="5">
    <source>
        <dbReference type="ARBA" id="ARBA00023136"/>
    </source>
</evidence>
<proteinExistence type="inferred from homology"/>
<organism evidence="7 8">
    <name type="scientific">Candidatus Woesebacteria bacterium RIFCSPLOWO2_01_FULL_39_10</name>
    <dbReference type="NCBI Taxonomy" id="1802516"/>
    <lineage>
        <taxon>Bacteria</taxon>
        <taxon>Candidatus Woeseibacteriota</taxon>
    </lineage>
</organism>
<feature type="transmembrane region" description="Helical" evidence="6">
    <location>
        <begin position="61"/>
        <end position="82"/>
    </location>
</feature>
<dbReference type="GO" id="GO:0055085">
    <property type="term" value="P:transmembrane transport"/>
    <property type="evidence" value="ECO:0007669"/>
    <property type="project" value="TreeGrafter"/>
</dbReference>
<evidence type="ECO:0000256" key="6">
    <source>
        <dbReference type="SAM" id="Phobius"/>
    </source>
</evidence>
<dbReference type="EMBL" id="MGHC01000007">
    <property type="protein sequence ID" value="OGM60388.1"/>
    <property type="molecule type" value="Genomic_DNA"/>
</dbReference>
<keyword evidence="3 6" id="KW-0812">Transmembrane</keyword>
<evidence type="ECO:0000256" key="1">
    <source>
        <dbReference type="ARBA" id="ARBA00004141"/>
    </source>
</evidence>
<evidence type="ECO:0000256" key="2">
    <source>
        <dbReference type="ARBA" id="ARBA00009773"/>
    </source>
</evidence>
<feature type="transmembrane region" description="Helical" evidence="6">
    <location>
        <begin position="7"/>
        <end position="25"/>
    </location>
</feature>
<feature type="transmembrane region" description="Helical" evidence="6">
    <location>
        <begin position="283"/>
        <end position="313"/>
    </location>
</feature>
<reference evidence="7 8" key="1">
    <citation type="journal article" date="2016" name="Nat. Commun.">
        <title>Thousands of microbial genomes shed light on interconnected biogeochemical processes in an aquifer system.</title>
        <authorList>
            <person name="Anantharaman K."/>
            <person name="Brown C.T."/>
            <person name="Hug L.A."/>
            <person name="Sharon I."/>
            <person name="Castelle C.J."/>
            <person name="Probst A.J."/>
            <person name="Thomas B.C."/>
            <person name="Singh A."/>
            <person name="Wilkins M.J."/>
            <person name="Karaoz U."/>
            <person name="Brodie E.L."/>
            <person name="Williams K.H."/>
            <person name="Hubbard S.S."/>
            <person name="Banfield J.F."/>
        </authorList>
    </citation>
    <scope>NUCLEOTIDE SEQUENCE [LARGE SCALE GENOMIC DNA]</scope>
</reference>
<keyword evidence="4 6" id="KW-1133">Transmembrane helix</keyword>
<comment type="subcellular location">
    <subcellularLocation>
        <location evidence="1">Membrane</location>
        <topology evidence="1">Multi-pass membrane protein</topology>
    </subcellularLocation>
</comment>
<evidence type="ECO:0000313" key="8">
    <source>
        <dbReference type="Proteomes" id="UP000179018"/>
    </source>
</evidence>
<feature type="transmembrane region" description="Helical" evidence="6">
    <location>
        <begin position="186"/>
        <end position="207"/>
    </location>
</feature>
<name>A0A1F8BAJ6_9BACT</name>
<comment type="similarity">
    <text evidence="2">Belongs to the autoinducer-2 exporter (AI-2E) (TC 2.A.86) family.</text>
</comment>
<evidence type="ECO:0000313" key="7">
    <source>
        <dbReference type="EMBL" id="OGM60388.1"/>
    </source>
</evidence>
<feature type="transmembrane region" description="Helical" evidence="6">
    <location>
        <begin position="131"/>
        <end position="153"/>
    </location>
</feature>
<feature type="transmembrane region" description="Helical" evidence="6">
    <location>
        <begin position="239"/>
        <end position="263"/>
    </location>
</feature>
<evidence type="ECO:0000256" key="3">
    <source>
        <dbReference type="ARBA" id="ARBA00022692"/>
    </source>
</evidence>
<gene>
    <name evidence="7" type="ORF">A3A75_04060</name>
</gene>
<dbReference type="PANTHER" id="PTHR21716">
    <property type="entry name" value="TRANSMEMBRANE PROTEIN"/>
    <property type="match status" value="1"/>
</dbReference>